<feature type="domain" description="WDR11 second beta-propeller" evidence="3">
    <location>
        <begin position="282"/>
        <end position="685"/>
    </location>
</feature>
<feature type="compositionally biased region" description="Basic and acidic residues" evidence="1">
    <location>
        <begin position="9"/>
        <end position="21"/>
    </location>
</feature>
<accession>A0AAV3QT85</accession>
<evidence type="ECO:0000313" key="5">
    <source>
        <dbReference type="EMBL" id="GAA0166868.1"/>
    </source>
</evidence>
<comment type="caution">
    <text evidence="5">The sequence shown here is derived from an EMBL/GenBank/DDBJ whole genome shotgun (WGS) entry which is preliminary data.</text>
</comment>
<feature type="region of interest" description="Disordered" evidence="1">
    <location>
        <begin position="240"/>
        <end position="260"/>
    </location>
</feature>
<gene>
    <name evidence="5" type="ORF">LIER_21929</name>
</gene>
<proteinExistence type="predicted"/>
<dbReference type="InterPro" id="IPR015943">
    <property type="entry name" value="WD40/YVTN_repeat-like_dom_sf"/>
</dbReference>
<dbReference type="Pfam" id="PF23752">
    <property type="entry name" value="Beta-prop_WDR11_2nd"/>
    <property type="match status" value="1"/>
</dbReference>
<evidence type="ECO:0000259" key="4">
    <source>
        <dbReference type="Pfam" id="PF23753"/>
    </source>
</evidence>
<feature type="compositionally biased region" description="Low complexity" evidence="1">
    <location>
        <begin position="244"/>
        <end position="258"/>
    </location>
</feature>
<feature type="region of interest" description="Disordered" evidence="1">
    <location>
        <begin position="1"/>
        <end position="28"/>
    </location>
</feature>
<dbReference type="InterPro" id="IPR057853">
    <property type="entry name" value="Beta-prop_WDR11_2nd"/>
</dbReference>
<dbReference type="InterPro" id="IPR057854">
    <property type="entry name" value="TPR_WDR11"/>
</dbReference>
<reference evidence="5 6" key="1">
    <citation type="submission" date="2024-01" db="EMBL/GenBank/DDBJ databases">
        <title>The complete chloroplast genome sequence of Lithospermum erythrorhizon: insights into the phylogenetic relationship among Boraginaceae species and the maternal lineages of purple gromwells.</title>
        <authorList>
            <person name="Okada T."/>
            <person name="Watanabe K."/>
        </authorList>
    </citation>
    <scope>NUCLEOTIDE SEQUENCE [LARGE SCALE GENOMIC DNA]</scope>
</reference>
<evidence type="ECO:0000259" key="2">
    <source>
        <dbReference type="Pfam" id="PF23751"/>
    </source>
</evidence>
<dbReference type="AlphaFoldDB" id="A0AAV3QT85"/>
<dbReference type="PANTHER" id="PTHR14593:SF5">
    <property type="entry name" value="WD REPEAT-CONTAINING PROTEIN 11"/>
    <property type="match status" value="1"/>
</dbReference>
<dbReference type="PANTHER" id="PTHR14593">
    <property type="entry name" value="WD REPEAT-CONTAINING PROTEIN 11"/>
    <property type="match status" value="1"/>
</dbReference>
<dbReference type="GO" id="GO:0005737">
    <property type="term" value="C:cytoplasm"/>
    <property type="evidence" value="ECO:0007669"/>
    <property type="project" value="TreeGrafter"/>
</dbReference>
<dbReference type="EMBL" id="BAABME010005882">
    <property type="protein sequence ID" value="GAA0166868.1"/>
    <property type="molecule type" value="Genomic_DNA"/>
</dbReference>
<dbReference type="Pfam" id="PF23751">
    <property type="entry name" value="Beta-prop_WDR11_1st"/>
    <property type="match status" value="1"/>
</dbReference>
<name>A0AAV3QT85_LITER</name>
<evidence type="ECO:0000313" key="6">
    <source>
        <dbReference type="Proteomes" id="UP001454036"/>
    </source>
</evidence>
<dbReference type="InterPro" id="IPR039694">
    <property type="entry name" value="WDR11"/>
</dbReference>
<protein>
    <submittedName>
        <fullName evidence="5">Uncharacterized protein</fullName>
    </submittedName>
</protein>
<dbReference type="InterPro" id="IPR057852">
    <property type="entry name" value="Beta-prop_WDR11_1st"/>
</dbReference>
<feature type="domain" description="WDR11 TPR" evidence="4">
    <location>
        <begin position="713"/>
        <end position="1114"/>
    </location>
</feature>
<feature type="compositionally biased region" description="Polar residues" evidence="1">
    <location>
        <begin position="477"/>
        <end position="487"/>
    </location>
</feature>
<keyword evidence="6" id="KW-1185">Reference proteome</keyword>
<sequence length="1122" mass="123240">MQIPTDSGELQKLDRDRDRDGSSGGDGVPASSTFPTYVSKLAFAPHWKSIIYVVFPREMMVFDLKYEKVLFSVGLPRGCGKFLEVLPDSNLEGVLYCAHLDGKVSVWRRKGGDQVHLMCMMDDLMPSIGTSVPSPSILSVVISQSDAIFQTIGNLCSDPLHAPPLDADFDNPFDFRDESLIISKTHLLSISDDGKVWKWLISTEGSDDTEKDSKVLPSTAEVTTKGESDVTADAEVFSAENHGSSTVSSSNDVNSNKNGQPNLITKETDVTFKICLVGQVQLLSSTVTMLAVPSPSLTATLARGGNYPAVAVPLVALGTQSGTIDVIDVSANAVSASFSVHNGVVRGLRWLGNSRLVSFSYTQGSDKSGGYINKLVVTCLRSGLNRTFRVLQKPERAPIRALRASSSGRYLLILFRDAPVEVWAMTKTPVLLRSLALPFTVVEWTLPTVPRPLQKEPARSLSFMSKERSVLPPTATPSPKTTVSDSKGSADGSQEEFSESFSFALVNGALGVFEVHGRRIRDFRPKWPSSSFVPSDGLVTAMAYRLPHVVMGDRSGNIRWWDVTTGQSSSFNTHREGIRRIKFSPVVPGDRSRGRIAVLFYDNTFSVYDLDCPDPLANSLLQPQFPGTLVLELDWLPLRTDKNDPLVLCLAGADSSFRLVEVLISDNKVGYGAQARSVKERFRPVPVCSPILLPIPHALALQMILQLGVKPSWFNSSSPTVDNLSNQIPSTPSAGDLRGYMIKSLSAADSVVPEMLLKVLEPYRREGCILDDDRARQYTNIVNRGSAMRFAFAAALFGDFMEALFWIQLPNALKYFMNKLMSKTHPKSQKSASSEFDEAAMLIRISSKGKSSVGTRKDRALGNGQLGSMTFEQEELWGRASECILWHEKLESEDAIQNRVHELVSIGNLEGAVSLLLSTSPESSYFYPNALRAVALSSAVSRSLLELAVKVVAANMVRTDNTLFGTHLLCAVGRYQEACSQLQDAGCWTDAATLAATHLKGSDYERVLQRWADNVLRNEHNTWRALVLYVAAGALQEALGALRQAQRPDTAAMFILVCRETRDEYISSLVSDEESSLEIKDKLINLPVLHPDNEDVIAVADYYGQYQRKLIHMCMDSQPFTD</sequence>
<dbReference type="InterPro" id="IPR036322">
    <property type="entry name" value="WD40_repeat_dom_sf"/>
</dbReference>
<evidence type="ECO:0000256" key="1">
    <source>
        <dbReference type="SAM" id="MobiDB-lite"/>
    </source>
</evidence>
<dbReference type="SUPFAM" id="SSF50978">
    <property type="entry name" value="WD40 repeat-like"/>
    <property type="match status" value="1"/>
</dbReference>
<organism evidence="5 6">
    <name type="scientific">Lithospermum erythrorhizon</name>
    <name type="common">Purple gromwell</name>
    <name type="synonym">Lithospermum officinale var. erythrorhizon</name>
    <dbReference type="NCBI Taxonomy" id="34254"/>
    <lineage>
        <taxon>Eukaryota</taxon>
        <taxon>Viridiplantae</taxon>
        <taxon>Streptophyta</taxon>
        <taxon>Embryophyta</taxon>
        <taxon>Tracheophyta</taxon>
        <taxon>Spermatophyta</taxon>
        <taxon>Magnoliopsida</taxon>
        <taxon>eudicotyledons</taxon>
        <taxon>Gunneridae</taxon>
        <taxon>Pentapetalae</taxon>
        <taxon>asterids</taxon>
        <taxon>lamiids</taxon>
        <taxon>Boraginales</taxon>
        <taxon>Boraginaceae</taxon>
        <taxon>Boraginoideae</taxon>
        <taxon>Lithospermeae</taxon>
        <taxon>Lithospermum</taxon>
    </lineage>
</organism>
<dbReference type="Gene3D" id="2.130.10.10">
    <property type="entry name" value="YVTN repeat-like/Quinoprotein amine dehydrogenase"/>
    <property type="match status" value="2"/>
</dbReference>
<dbReference type="Proteomes" id="UP001454036">
    <property type="component" value="Unassembled WGS sequence"/>
</dbReference>
<evidence type="ECO:0000259" key="3">
    <source>
        <dbReference type="Pfam" id="PF23752"/>
    </source>
</evidence>
<feature type="region of interest" description="Disordered" evidence="1">
    <location>
        <begin position="465"/>
        <end position="494"/>
    </location>
</feature>
<dbReference type="Pfam" id="PF23753">
    <property type="entry name" value="TPR_WDR11"/>
    <property type="match status" value="1"/>
</dbReference>
<feature type="domain" description="WDR11 first beta-propeller" evidence="2">
    <location>
        <begin position="1"/>
        <end position="280"/>
    </location>
</feature>